<feature type="domain" description="NlpC/P60" evidence="5">
    <location>
        <begin position="147"/>
        <end position="269"/>
    </location>
</feature>
<evidence type="ECO:0000256" key="1">
    <source>
        <dbReference type="ARBA" id="ARBA00007074"/>
    </source>
</evidence>
<dbReference type="Gene3D" id="2.30.30.40">
    <property type="entry name" value="SH3 Domains"/>
    <property type="match status" value="2"/>
</dbReference>
<dbReference type="EMBL" id="DYUC01000100">
    <property type="protein sequence ID" value="HJG87327.1"/>
    <property type="molecule type" value="Genomic_DNA"/>
</dbReference>
<dbReference type="InterPro" id="IPR038765">
    <property type="entry name" value="Papain-like_cys_pep_sf"/>
</dbReference>
<comment type="caution">
    <text evidence="6">The sequence shown here is derived from an EMBL/GenBank/DDBJ whole genome shotgun (WGS) entry which is preliminary data.</text>
</comment>
<evidence type="ECO:0000256" key="3">
    <source>
        <dbReference type="ARBA" id="ARBA00022801"/>
    </source>
</evidence>
<proteinExistence type="inferred from homology"/>
<dbReference type="GO" id="GO:0008234">
    <property type="term" value="F:cysteine-type peptidase activity"/>
    <property type="evidence" value="ECO:0007669"/>
    <property type="project" value="UniProtKB-KW"/>
</dbReference>
<dbReference type="PANTHER" id="PTHR47053">
    <property type="entry name" value="MUREIN DD-ENDOPEPTIDASE MEPH-RELATED"/>
    <property type="match status" value="1"/>
</dbReference>
<evidence type="ECO:0000313" key="6">
    <source>
        <dbReference type="EMBL" id="HJG87327.1"/>
    </source>
</evidence>
<keyword evidence="3" id="KW-0378">Hydrolase</keyword>
<sequence>MMRAVVTAPICPLMSGPSCRCGRADEALGGMIVEVLEDTGTAWKLVRTHYGYTGYAPEECLLFGEETAERWAGREKKVVLRGTCDVLAFPDVAAWPAASLVRGDIVAPSGEEREGWQRVLLPGGQEGYLRSSVLGQLHTAPVHKDEAAMRAALVDAALAYRGVSYRWGGKTPMGIDCSGLCSMAYLLCGVIIWRDAAIREGYPIRPIPREKMGPGDLLFFPGHVAMYLGDGRYIHATARAGDDGVVINSLHPGRAGYRADLAGSLTAVGSIF</sequence>
<dbReference type="SUPFAM" id="SSF54001">
    <property type="entry name" value="Cysteine proteinases"/>
    <property type="match status" value="1"/>
</dbReference>
<dbReference type="PANTHER" id="PTHR47053:SF1">
    <property type="entry name" value="MUREIN DD-ENDOPEPTIDASE MEPH-RELATED"/>
    <property type="match status" value="1"/>
</dbReference>
<dbReference type="InterPro" id="IPR000064">
    <property type="entry name" value="NLP_P60_dom"/>
</dbReference>
<keyword evidence="2" id="KW-0645">Protease</keyword>
<dbReference type="Gene3D" id="3.90.1720.10">
    <property type="entry name" value="endopeptidase domain like (from Nostoc punctiforme)"/>
    <property type="match status" value="1"/>
</dbReference>
<dbReference type="InterPro" id="IPR051202">
    <property type="entry name" value="Peptidase_C40"/>
</dbReference>
<gene>
    <name evidence="6" type="ORF">K8V01_09945</name>
</gene>
<evidence type="ECO:0000313" key="7">
    <source>
        <dbReference type="Proteomes" id="UP000760668"/>
    </source>
</evidence>
<protein>
    <submittedName>
        <fullName evidence="6">C40 family peptidase</fullName>
    </submittedName>
</protein>
<dbReference type="AlphaFoldDB" id="A0A921MN58"/>
<evidence type="ECO:0000259" key="5">
    <source>
        <dbReference type="PROSITE" id="PS51935"/>
    </source>
</evidence>
<dbReference type="RefSeq" id="WP_295368375.1">
    <property type="nucleotide sequence ID" value="NZ_DYUC01000100.1"/>
</dbReference>
<organism evidence="6 7">
    <name type="scientific">Pseudoflavonifractor capillosus</name>
    <dbReference type="NCBI Taxonomy" id="106588"/>
    <lineage>
        <taxon>Bacteria</taxon>
        <taxon>Bacillati</taxon>
        <taxon>Bacillota</taxon>
        <taxon>Clostridia</taxon>
        <taxon>Eubacteriales</taxon>
        <taxon>Oscillospiraceae</taxon>
        <taxon>Pseudoflavonifractor</taxon>
    </lineage>
</organism>
<dbReference type="Pfam" id="PF00877">
    <property type="entry name" value="NLPC_P60"/>
    <property type="match status" value="1"/>
</dbReference>
<reference evidence="6" key="1">
    <citation type="journal article" date="2021" name="PeerJ">
        <title>Extensive microbial diversity within the chicken gut microbiome revealed by metagenomics and culture.</title>
        <authorList>
            <person name="Gilroy R."/>
            <person name="Ravi A."/>
            <person name="Getino M."/>
            <person name="Pursley I."/>
            <person name="Horton D.L."/>
            <person name="Alikhan N.F."/>
            <person name="Baker D."/>
            <person name="Gharbi K."/>
            <person name="Hall N."/>
            <person name="Watson M."/>
            <person name="Adriaenssens E.M."/>
            <person name="Foster-Nyarko E."/>
            <person name="Jarju S."/>
            <person name="Secka A."/>
            <person name="Antonio M."/>
            <person name="Oren A."/>
            <person name="Chaudhuri R.R."/>
            <person name="La Ragione R."/>
            <person name="Hildebrand F."/>
            <person name="Pallen M.J."/>
        </authorList>
    </citation>
    <scope>NUCLEOTIDE SEQUENCE</scope>
    <source>
        <strain evidence="6">CHK179-5677</strain>
    </source>
</reference>
<evidence type="ECO:0000256" key="4">
    <source>
        <dbReference type="ARBA" id="ARBA00022807"/>
    </source>
</evidence>
<dbReference type="PROSITE" id="PS51935">
    <property type="entry name" value="NLPC_P60"/>
    <property type="match status" value="1"/>
</dbReference>
<dbReference type="GO" id="GO:0006508">
    <property type="term" value="P:proteolysis"/>
    <property type="evidence" value="ECO:0007669"/>
    <property type="project" value="UniProtKB-KW"/>
</dbReference>
<reference evidence="6" key="2">
    <citation type="submission" date="2021-09" db="EMBL/GenBank/DDBJ databases">
        <authorList>
            <person name="Gilroy R."/>
        </authorList>
    </citation>
    <scope>NUCLEOTIDE SEQUENCE</scope>
    <source>
        <strain evidence="6">CHK179-5677</strain>
    </source>
</reference>
<accession>A0A921MN58</accession>
<comment type="similarity">
    <text evidence="1">Belongs to the peptidase C40 family.</text>
</comment>
<keyword evidence="4" id="KW-0788">Thiol protease</keyword>
<dbReference type="Proteomes" id="UP000760668">
    <property type="component" value="Unassembled WGS sequence"/>
</dbReference>
<evidence type="ECO:0000256" key="2">
    <source>
        <dbReference type="ARBA" id="ARBA00022670"/>
    </source>
</evidence>
<name>A0A921MN58_9FIRM</name>